<feature type="compositionally biased region" description="Pro residues" evidence="5">
    <location>
        <begin position="502"/>
        <end position="520"/>
    </location>
</feature>
<evidence type="ECO:0000256" key="2">
    <source>
        <dbReference type="ARBA" id="ARBA00022741"/>
    </source>
</evidence>
<evidence type="ECO:0000256" key="4">
    <source>
        <dbReference type="ARBA" id="ARBA00022840"/>
    </source>
</evidence>
<feature type="compositionally biased region" description="Low complexity" evidence="5">
    <location>
        <begin position="436"/>
        <end position="446"/>
    </location>
</feature>
<dbReference type="Gene3D" id="3.30.200.20">
    <property type="entry name" value="Phosphorylase Kinase, domain 1"/>
    <property type="match status" value="1"/>
</dbReference>
<evidence type="ECO:0000256" key="3">
    <source>
        <dbReference type="ARBA" id="ARBA00022777"/>
    </source>
</evidence>
<evidence type="ECO:0000256" key="5">
    <source>
        <dbReference type="SAM" id="MobiDB-lite"/>
    </source>
</evidence>
<proteinExistence type="predicted"/>
<keyword evidence="4" id="KW-0067">ATP-binding</keyword>
<dbReference type="InterPro" id="IPR011009">
    <property type="entry name" value="Kinase-like_dom_sf"/>
</dbReference>
<feature type="region of interest" description="Disordered" evidence="5">
    <location>
        <begin position="297"/>
        <end position="346"/>
    </location>
</feature>
<dbReference type="GO" id="GO:0016301">
    <property type="term" value="F:kinase activity"/>
    <property type="evidence" value="ECO:0007669"/>
    <property type="project" value="UniProtKB-KW"/>
</dbReference>
<evidence type="ECO:0000313" key="8">
    <source>
        <dbReference type="Proteomes" id="UP000778578"/>
    </source>
</evidence>
<feature type="compositionally biased region" description="Pro residues" evidence="5">
    <location>
        <begin position="475"/>
        <end position="490"/>
    </location>
</feature>
<dbReference type="CDD" id="cd14014">
    <property type="entry name" value="STKc_PknB_like"/>
    <property type="match status" value="1"/>
</dbReference>
<evidence type="ECO:0000313" key="7">
    <source>
        <dbReference type="EMBL" id="MBY8878011.1"/>
    </source>
</evidence>
<feature type="compositionally biased region" description="Low complexity" evidence="5">
    <location>
        <begin position="544"/>
        <end position="558"/>
    </location>
</feature>
<feature type="region of interest" description="Disordered" evidence="5">
    <location>
        <begin position="381"/>
        <end position="581"/>
    </location>
</feature>
<accession>A0ABS7Q588</accession>
<evidence type="ECO:0000256" key="1">
    <source>
        <dbReference type="ARBA" id="ARBA00022679"/>
    </source>
</evidence>
<sequence length="813" mass="78901">MGASYSGPDFRQPAFEPTTADDPAAVSGHRVSARLGTSALGRVYLAHAPGGQPVALTVVHPELAAREGFAVRFHRDAQEAGDVQAPGALPLLGSGQEGGRFWTATAYVPALPLDTAVTGHGPLPTRVVLRLLAGLAQTLQGLHHAGVVHGDLRPAHVLLAADGPKVTGYGLAAVAGPALEGQGPAFLAPEQAAGRPATAATDVFALGQIAAYASIGRPPFDDPARIAQDEPDLNELPGELREIVTRCLIKEPGLRPSLAQVVTMCGQAAPPSPHARPDTWLPPALLAAIVPAMPPPHPAATAGSAAPGNAPAPAPPSPSPAPAGPDGQPAPAPGGPVGPAPPVVAPGGSVGPAPPVVAPGGSVGPAHPVVAPGGPVGPAHPVVAPGGPVGPAHPVVAPGGPVGPAHPAPAHPAAGEEAAADAVAAPGATPPPAVPAAPDGTGTPAHPSAPPVPGGQPPSLPAANSPRGQGSPVPHGAPAPPVPGGQPPSLPAANSPQRQASPVPPGAPAPPVPGGQPPSLPAANSPRGQGSPVPPGAPAPPVPGGQVPSAPGVPVPSAHGAQVPPLPGPGAPPGAGHWGPGALHWPHLPHMPHLPLARPRRRTAGVTAAAVGLILAVGAGVALAGGMGGSGHDDADGKGFGATAPGRSGTAATPSAGAAAPTTPVPRTPVPTTPMSPTPDPTSPAPGTVYQGIRLQAGSSLALLDDPPSVQPDASGGSFGLDERGDAFIAEPHQAGLSLPAQGLPPTLDTCRGDTSADVASIPRQSVGVGGGRICVHMTDGTTALVTVRQFQSPAGRPPSAVIDVTVWHQLDH</sequence>
<dbReference type="InterPro" id="IPR000719">
    <property type="entry name" value="Prot_kinase_dom"/>
</dbReference>
<feature type="domain" description="Protein kinase" evidence="6">
    <location>
        <begin position="29"/>
        <end position="281"/>
    </location>
</feature>
<keyword evidence="1" id="KW-0808">Transferase</keyword>
<evidence type="ECO:0000259" key="6">
    <source>
        <dbReference type="PROSITE" id="PS50011"/>
    </source>
</evidence>
<keyword evidence="3 7" id="KW-0418">Kinase</keyword>
<name>A0ABS7Q588_9ACTN</name>
<feature type="compositionally biased region" description="Pro residues" evidence="5">
    <location>
        <begin position="310"/>
        <end position="344"/>
    </location>
</feature>
<dbReference type="EMBL" id="JAINZZ010000008">
    <property type="protein sequence ID" value="MBY8878011.1"/>
    <property type="molecule type" value="Genomic_DNA"/>
</dbReference>
<feature type="compositionally biased region" description="Low complexity" evidence="5">
    <location>
        <begin position="646"/>
        <end position="662"/>
    </location>
</feature>
<gene>
    <name evidence="7" type="ORF">K7862_10260</name>
</gene>
<feature type="compositionally biased region" description="Pro residues" evidence="5">
    <location>
        <begin position="663"/>
        <end position="684"/>
    </location>
</feature>
<dbReference type="Proteomes" id="UP000778578">
    <property type="component" value="Unassembled WGS sequence"/>
</dbReference>
<feature type="compositionally biased region" description="Pro residues" evidence="5">
    <location>
        <begin position="447"/>
        <end position="460"/>
    </location>
</feature>
<dbReference type="PROSITE" id="PS50011">
    <property type="entry name" value="PROTEIN_KINASE_DOM"/>
    <property type="match status" value="1"/>
</dbReference>
<dbReference type="PANTHER" id="PTHR43289">
    <property type="entry name" value="MITOGEN-ACTIVATED PROTEIN KINASE KINASE KINASE 20-RELATED"/>
    <property type="match status" value="1"/>
</dbReference>
<feature type="region of interest" description="Disordered" evidence="5">
    <location>
        <begin position="1"/>
        <end position="25"/>
    </location>
</feature>
<dbReference type="SUPFAM" id="SSF56112">
    <property type="entry name" value="Protein kinase-like (PK-like)"/>
    <property type="match status" value="1"/>
</dbReference>
<feature type="compositionally biased region" description="Low complexity" evidence="5">
    <location>
        <begin position="299"/>
        <end position="309"/>
    </location>
</feature>
<feature type="compositionally biased region" description="Low complexity" evidence="5">
    <location>
        <begin position="411"/>
        <end position="427"/>
    </location>
</feature>
<protein>
    <submittedName>
        <fullName evidence="7">Protein kinase</fullName>
    </submittedName>
</protein>
<feature type="compositionally biased region" description="Low complexity" evidence="5">
    <location>
        <begin position="381"/>
        <end position="403"/>
    </location>
</feature>
<dbReference type="RefSeq" id="WP_222962150.1">
    <property type="nucleotide sequence ID" value="NZ_JAINZZ010000008.1"/>
</dbReference>
<dbReference type="PRINTS" id="PR01217">
    <property type="entry name" value="PRICHEXTENSN"/>
</dbReference>
<reference evidence="7 8" key="1">
    <citation type="submission" date="2021-08" db="EMBL/GenBank/DDBJ databases">
        <title>WGS of actinomycetes from Thailand.</title>
        <authorList>
            <person name="Thawai C."/>
        </authorList>
    </citation>
    <scope>NUCLEOTIDE SEQUENCE [LARGE SCALE GENOMIC DNA]</scope>
    <source>
        <strain evidence="7 8">PLK6-54</strain>
    </source>
</reference>
<feature type="compositionally biased region" description="Pro residues" evidence="5">
    <location>
        <begin position="532"/>
        <end position="543"/>
    </location>
</feature>
<comment type="caution">
    <text evidence="7">The sequence shown here is derived from an EMBL/GenBank/DDBJ whole genome shotgun (WGS) entry which is preliminary data.</text>
</comment>
<keyword evidence="8" id="KW-1185">Reference proteome</keyword>
<feature type="region of interest" description="Disordered" evidence="5">
    <location>
        <begin position="629"/>
        <end position="689"/>
    </location>
</feature>
<organism evidence="7 8">
    <name type="scientific">Actinacidiphila acidipaludis</name>
    <dbReference type="NCBI Taxonomy" id="2873382"/>
    <lineage>
        <taxon>Bacteria</taxon>
        <taxon>Bacillati</taxon>
        <taxon>Actinomycetota</taxon>
        <taxon>Actinomycetes</taxon>
        <taxon>Kitasatosporales</taxon>
        <taxon>Streptomycetaceae</taxon>
        <taxon>Actinacidiphila</taxon>
    </lineage>
</organism>
<dbReference type="PANTHER" id="PTHR43289:SF34">
    <property type="entry name" value="SERINE_THREONINE-PROTEIN KINASE YBDM-RELATED"/>
    <property type="match status" value="1"/>
</dbReference>
<keyword evidence="2" id="KW-0547">Nucleotide-binding</keyword>
<dbReference type="Gene3D" id="1.10.510.10">
    <property type="entry name" value="Transferase(Phosphotransferase) domain 1"/>
    <property type="match status" value="1"/>
</dbReference>
<dbReference type="Pfam" id="PF00069">
    <property type="entry name" value="Pkinase"/>
    <property type="match status" value="1"/>
</dbReference>